<comment type="similarity">
    <text evidence="1">Belongs to the CIA30 family.</text>
</comment>
<dbReference type="Proteomes" id="UP000320390">
    <property type="component" value="Chromosome"/>
</dbReference>
<name>A0A518EPZ5_9BACT</name>
<dbReference type="InterPro" id="IPR013857">
    <property type="entry name" value="NADH-UbQ_OxRdtase-assoc_prot30"/>
</dbReference>
<proteinExistence type="inferred from homology"/>
<keyword evidence="2" id="KW-0732">Signal</keyword>
<evidence type="ECO:0000256" key="2">
    <source>
        <dbReference type="ARBA" id="ARBA00022729"/>
    </source>
</evidence>
<evidence type="ECO:0000256" key="3">
    <source>
        <dbReference type="SAM" id="MobiDB-lite"/>
    </source>
</evidence>
<accession>A0A518EPZ5</accession>
<dbReference type="InterPro" id="IPR039131">
    <property type="entry name" value="NDUFAF1"/>
</dbReference>
<evidence type="ECO:0000259" key="5">
    <source>
        <dbReference type="Pfam" id="PF13778"/>
    </source>
</evidence>
<feature type="domain" description="DUF4174" evidence="5">
    <location>
        <begin position="241"/>
        <end position="359"/>
    </location>
</feature>
<evidence type="ECO:0000313" key="6">
    <source>
        <dbReference type="EMBL" id="QDV06164.1"/>
    </source>
</evidence>
<feature type="domain" description="NADH:ubiquinone oxidoreductase intermediate-associated protein 30" evidence="4">
    <location>
        <begin position="31"/>
        <end position="195"/>
    </location>
</feature>
<dbReference type="GO" id="GO:0051082">
    <property type="term" value="F:unfolded protein binding"/>
    <property type="evidence" value="ECO:0007669"/>
    <property type="project" value="TreeGrafter"/>
</dbReference>
<dbReference type="Pfam" id="PF08547">
    <property type="entry name" value="CIA30"/>
    <property type="match status" value="1"/>
</dbReference>
<dbReference type="EMBL" id="CP036434">
    <property type="protein sequence ID" value="QDV06164.1"/>
    <property type="molecule type" value="Genomic_DNA"/>
</dbReference>
<dbReference type="InterPro" id="IPR008979">
    <property type="entry name" value="Galactose-bd-like_sf"/>
</dbReference>
<dbReference type="Pfam" id="PF13778">
    <property type="entry name" value="DUF4174"/>
    <property type="match status" value="1"/>
</dbReference>
<evidence type="ECO:0000313" key="7">
    <source>
        <dbReference type="Proteomes" id="UP000320390"/>
    </source>
</evidence>
<organism evidence="6 7">
    <name type="scientific">Saltatorellus ferox</name>
    <dbReference type="NCBI Taxonomy" id="2528018"/>
    <lineage>
        <taxon>Bacteria</taxon>
        <taxon>Pseudomonadati</taxon>
        <taxon>Planctomycetota</taxon>
        <taxon>Planctomycetia</taxon>
        <taxon>Planctomycetia incertae sedis</taxon>
        <taxon>Saltatorellus</taxon>
    </lineage>
</organism>
<dbReference type="OrthoDB" id="442188at2"/>
<dbReference type="SUPFAM" id="SSF49785">
    <property type="entry name" value="Galactose-binding domain-like"/>
    <property type="match status" value="1"/>
</dbReference>
<keyword evidence="7" id="KW-1185">Reference proteome</keyword>
<dbReference type="InterPro" id="IPR025232">
    <property type="entry name" value="DUF4174"/>
</dbReference>
<evidence type="ECO:0000256" key="1">
    <source>
        <dbReference type="ARBA" id="ARBA00007884"/>
    </source>
</evidence>
<dbReference type="AlphaFoldDB" id="A0A518EPZ5"/>
<dbReference type="GO" id="GO:0010257">
    <property type="term" value="P:NADH dehydrogenase complex assembly"/>
    <property type="evidence" value="ECO:0007669"/>
    <property type="project" value="TreeGrafter"/>
</dbReference>
<sequence length="366" mass="39917">MNPGILSWAACAAFAAISSQMTDDVQTRELFRFEKAASIDPWTSNHDRVMGGVSTGKASWTDEHARFAGELSLENNGGFASFRVQPTEPLALSDFDGLRLRVRGDGRNWSVSLRTGQDLRTGKGRSDHNWQAPFQTRRPSEGGPEWQEVTIPFDAFVPVFHGRYAPTAEPMDRANIANVGLQVSDGQEGDYTLDVLSIDAWAASAADGVADGAAGTIGASERRTEALGKALDEAPSADRLLSALRWSERVLVIGEPLKGDDYGKDASIQRGRLIASLDGLVARDLRVVHLLGERAAIVAGRQLDSTAAKELREHWGLAAGEWSCALVGKDGEVKKRWAKPFEPVEAFETIDAMPMRRSEMEDRPDR</sequence>
<dbReference type="PANTHER" id="PTHR13194">
    <property type="entry name" value="COMPLEX I INTERMEDIATE-ASSOCIATED PROTEIN 30"/>
    <property type="match status" value="1"/>
</dbReference>
<gene>
    <name evidence="6" type="ORF">Poly30_16690</name>
</gene>
<reference evidence="6 7" key="1">
    <citation type="submission" date="2019-02" db="EMBL/GenBank/DDBJ databases">
        <title>Deep-cultivation of Planctomycetes and their phenomic and genomic characterization uncovers novel biology.</title>
        <authorList>
            <person name="Wiegand S."/>
            <person name="Jogler M."/>
            <person name="Boedeker C."/>
            <person name="Pinto D."/>
            <person name="Vollmers J."/>
            <person name="Rivas-Marin E."/>
            <person name="Kohn T."/>
            <person name="Peeters S.H."/>
            <person name="Heuer A."/>
            <person name="Rast P."/>
            <person name="Oberbeckmann S."/>
            <person name="Bunk B."/>
            <person name="Jeske O."/>
            <person name="Meyerdierks A."/>
            <person name="Storesund J.E."/>
            <person name="Kallscheuer N."/>
            <person name="Luecker S."/>
            <person name="Lage O.M."/>
            <person name="Pohl T."/>
            <person name="Merkel B.J."/>
            <person name="Hornburger P."/>
            <person name="Mueller R.-W."/>
            <person name="Bruemmer F."/>
            <person name="Labrenz M."/>
            <person name="Spormann A.M."/>
            <person name="Op den Camp H."/>
            <person name="Overmann J."/>
            <person name="Amann R."/>
            <person name="Jetten M.S.M."/>
            <person name="Mascher T."/>
            <person name="Medema M.H."/>
            <person name="Devos D.P."/>
            <person name="Kaster A.-K."/>
            <person name="Ovreas L."/>
            <person name="Rohde M."/>
            <person name="Galperin M.Y."/>
            <person name="Jogler C."/>
        </authorList>
    </citation>
    <scope>NUCLEOTIDE SEQUENCE [LARGE SCALE GENOMIC DNA]</scope>
    <source>
        <strain evidence="6 7">Poly30</strain>
    </source>
</reference>
<evidence type="ECO:0000259" key="4">
    <source>
        <dbReference type="Pfam" id="PF08547"/>
    </source>
</evidence>
<protein>
    <submittedName>
        <fullName evidence="6">Complex I intermediate-associated protein 30 (CIA30)</fullName>
    </submittedName>
</protein>
<feature type="region of interest" description="Disordered" evidence="3">
    <location>
        <begin position="118"/>
        <end position="144"/>
    </location>
</feature>
<dbReference type="PANTHER" id="PTHR13194:SF19">
    <property type="entry name" value="NAD(P)-BINDING ROSSMANN-FOLD SUPERFAMILY PROTEIN"/>
    <property type="match status" value="1"/>
</dbReference>